<dbReference type="AlphaFoldDB" id="A0A480AW71"/>
<organism evidence="1 2">
    <name type="scientific">Pseudaquabacterium pictum</name>
    <dbReference type="NCBI Taxonomy" id="2315236"/>
    <lineage>
        <taxon>Bacteria</taxon>
        <taxon>Pseudomonadati</taxon>
        <taxon>Pseudomonadota</taxon>
        <taxon>Betaproteobacteria</taxon>
        <taxon>Burkholderiales</taxon>
        <taxon>Sphaerotilaceae</taxon>
        <taxon>Pseudaquabacterium</taxon>
    </lineage>
</organism>
<protein>
    <submittedName>
        <fullName evidence="1">Uncharacterized protein</fullName>
    </submittedName>
</protein>
<accession>A0A480AW71</accession>
<sequence length="52" mass="5484">MGAVVLGAGAALMLPEWLRAHALPLLAGGALVPALGMTLKVRLDRWDGPHLW</sequence>
<dbReference type="EMBL" id="BJCL01000018">
    <property type="protein sequence ID" value="GCL65573.1"/>
    <property type="molecule type" value="Genomic_DNA"/>
</dbReference>
<evidence type="ECO:0000313" key="1">
    <source>
        <dbReference type="EMBL" id="GCL65573.1"/>
    </source>
</evidence>
<keyword evidence="2" id="KW-1185">Reference proteome</keyword>
<proteinExistence type="predicted"/>
<comment type="caution">
    <text evidence="1">The sequence shown here is derived from an EMBL/GenBank/DDBJ whole genome shotgun (WGS) entry which is preliminary data.</text>
</comment>
<dbReference type="Proteomes" id="UP000301751">
    <property type="component" value="Unassembled WGS sequence"/>
</dbReference>
<name>A0A480AW71_9BURK</name>
<dbReference type="RefSeq" id="WP_154694100.1">
    <property type="nucleotide sequence ID" value="NZ_BJCL01000018.1"/>
</dbReference>
<gene>
    <name evidence="1" type="ORF">AQPW35_46540</name>
</gene>
<evidence type="ECO:0000313" key="2">
    <source>
        <dbReference type="Proteomes" id="UP000301751"/>
    </source>
</evidence>
<reference evidence="2" key="1">
    <citation type="submission" date="2019-03" db="EMBL/GenBank/DDBJ databases">
        <title>Aquabacterium pictum sp.nov., the first bacteriochlorophyll a-containing freshwater bacterium in the genus Aquabacterium of the class Betaproteobacteria.</title>
        <authorList>
            <person name="Hirose S."/>
            <person name="Tank M."/>
            <person name="Hara E."/>
            <person name="Tamaki H."/>
            <person name="Takaichi S."/>
            <person name="Haruta S."/>
            <person name="Hanada S."/>
        </authorList>
    </citation>
    <scope>NUCLEOTIDE SEQUENCE [LARGE SCALE GENOMIC DNA]</scope>
    <source>
        <strain evidence="2">W35</strain>
    </source>
</reference>